<sequence length="280" mass="32278">MINYKPFLANLLILLFIGFNSLWSQNDLSIISWNIENFGKTKDDNEIRQIATIIKDFDIVAIQEVVAIDPGGAQAVARLADQLNRMGSKWDYSISDPTNSPSRKTERYAFLWKTSQVTSIGRPWLASQYAREIFREPYLAKFRTKLGEIVVLNFHSRRFDENPDEEVPFLAKLIAEYRNTPIVVAGDFNLPSDHLIFQNFTRIGLYPTLTNQPSTLKRKCPSTGIDIYLNHPIDHIFFPKQYFRLVETGIVDFVRSCTRLTEARMISDHVPVWVRMGLSN</sequence>
<dbReference type="Pfam" id="PF03372">
    <property type="entry name" value="Exo_endo_phos"/>
    <property type="match status" value="1"/>
</dbReference>
<evidence type="ECO:0000313" key="6">
    <source>
        <dbReference type="Proteomes" id="UP000223913"/>
    </source>
</evidence>
<comment type="caution">
    <text evidence="5">The sequence shown here is derived from an EMBL/GenBank/DDBJ whole genome shotgun (WGS) entry which is preliminary data.</text>
</comment>
<dbReference type="AlphaFoldDB" id="A0A2D0NJW3"/>
<dbReference type="InterPro" id="IPR005135">
    <property type="entry name" value="Endo/exonuclease/phosphatase"/>
</dbReference>
<keyword evidence="2" id="KW-0540">Nuclease</keyword>
<keyword evidence="5" id="KW-0255">Endonuclease</keyword>
<dbReference type="GO" id="GO:0016787">
    <property type="term" value="F:hydrolase activity"/>
    <property type="evidence" value="ECO:0007669"/>
    <property type="project" value="UniProtKB-KW"/>
</dbReference>
<dbReference type="GO" id="GO:0004536">
    <property type="term" value="F:DNA nuclease activity"/>
    <property type="evidence" value="ECO:0007669"/>
    <property type="project" value="InterPro"/>
</dbReference>
<dbReference type="Proteomes" id="UP000223913">
    <property type="component" value="Unassembled WGS sequence"/>
</dbReference>
<organism evidence="5 6">
    <name type="scientific">Flavilitoribacter nigricans (strain ATCC 23147 / DSM 23189 / NBRC 102662 / NCIMB 1420 / SS-2)</name>
    <name type="common">Lewinella nigricans</name>
    <dbReference type="NCBI Taxonomy" id="1122177"/>
    <lineage>
        <taxon>Bacteria</taxon>
        <taxon>Pseudomonadati</taxon>
        <taxon>Bacteroidota</taxon>
        <taxon>Saprospiria</taxon>
        <taxon>Saprospirales</taxon>
        <taxon>Lewinellaceae</taxon>
        <taxon>Flavilitoribacter</taxon>
    </lineage>
</organism>
<dbReference type="GO" id="GO:0004519">
    <property type="term" value="F:endonuclease activity"/>
    <property type="evidence" value="ECO:0007669"/>
    <property type="project" value="UniProtKB-KW"/>
</dbReference>
<dbReference type="OrthoDB" id="5500612at2"/>
<evidence type="ECO:0000313" key="5">
    <source>
        <dbReference type="EMBL" id="PHN08680.1"/>
    </source>
</evidence>
<dbReference type="CDD" id="cd10283">
    <property type="entry name" value="MnuA_DNase1-like"/>
    <property type="match status" value="1"/>
</dbReference>
<keyword evidence="6" id="KW-1185">Reference proteome</keyword>
<name>A0A2D0NJW3_FLAN2</name>
<feature type="domain" description="Endonuclease/exonuclease/phosphatase" evidence="4">
    <location>
        <begin position="31"/>
        <end position="269"/>
    </location>
</feature>
<comment type="similarity">
    <text evidence="1">Belongs to the DNase I family.</text>
</comment>
<dbReference type="RefSeq" id="WP_099148270.1">
    <property type="nucleotide sequence ID" value="NZ_PDUD01000001.1"/>
</dbReference>
<dbReference type="SMART" id="SM00476">
    <property type="entry name" value="DNaseIc"/>
    <property type="match status" value="1"/>
</dbReference>
<evidence type="ECO:0000256" key="2">
    <source>
        <dbReference type="ARBA" id="ARBA00022722"/>
    </source>
</evidence>
<reference evidence="5 6" key="1">
    <citation type="submission" date="2017-10" db="EMBL/GenBank/DDBJ databases">
        <title>The draft genome sequence of Lewinella nigricans NBRC 102662.</title>
        <authorList>
            <person name="Wang K."/>
        </authorList>
    </citation>
    <scope>NUCLEOTIDE SEQUENCE [LARGE SCALE GENOMIC DNA]</scope>
    <source>
        <strain evidence="5 6">NBRC 102662</strain>
    </source>
</reference>
<accession>A0A2D0NJW3</accession>
<proteinExistence type="inferred from homology"/>
<gene>
    <name evidence="5" type="ORF">CRP01_01855</name>
</gene>
<dbReference type="Gene3D" id="3.60.10.10">
    <property type="entry name" value="Endonuclease/exonuclease/phosphatase"/>
    <property type="match status" value="1"/>
</dbReference>
<evidence type="ECO:0000256" key="1">
    <source>
        <dbReference type="ARBA" id="ARBA00007359"/>
    </source>
</evidence>
<dbReference type="EMBL" id="PDUD01000001">
    <property type="protein sequence ID" value="PHN08680.1"/>
    <property type="molecule type" value="Genomic_DNA"/>
</dbReference>
<dbReference type="InterPro" id="IPR016202">
    <property type="entry name" value="DNase_I"/>
</dbReference>
<keyword evidence="3" id="KW-0378">Hydrolase</keyword>
<protein>
    <submittedName>
        <fullName evidence="5">Endonuclease</fullName>
    </submittedName>
</protein>
<evidence type="ECO:0000259" key="4">
    <source>
        <dbReference type="Pfam" id="PF03372"/>
    </source>
</evidence>
<dbReference type="SUPFAM" id="SSF56219">
    <property type="entry name" value="DNase I-like"/>
    <property type="match status" value="1"/>
</dbReference>
<evidence type="ECO:0000256" key="3">
    <source>
        <dbReference type="ARBA" id="ARBA00022801"/>
    </source>
</evidence>
<dbReference type="GO" id="GO:0006308">
    <property type="term" value="P:DNA catabolic process"/>
    <property type="evidence" value="ECO:0007669"/>
    <property type="project" value="InterPro"/>
</dbReference>
<dbReference type="InterPro" id="IPR036691">
    <property type="entry name" value="Endo/exonu/phosph_ase_sf"/>
</dbReference>
<dbReference type="PANTHER" id="PTHR11371">
    <property type="entry name" value="DEOXYRIBONUCLEASE"/>
    <property type="match status" value="1"/>
</dbReference>
<dbReference type="PANTHER" id="PTHR11371:SF31">
    <property type="entry name" value="EXTRACELLULAR NUCLEASE"/>
    <property type="match status" value="1"/>
</dbReference>